<name>A0ABW2BYD5_9PSEU</name>
<dbReference type="Pfam" id="PF02470">
    <property type="entry name" value="MlaD"/>
    <property type="match status" value="1"/>
</dbReference>
<dbReference type="PANTHER" id="PTHR33371">
    <property type="entry name" value="INTERMEMBRANE PHOSPHOLIPID TRANSPORT SYSTEM BINDING PROTEIN MLAD-RELATED"/>
    <property type="match status" value="1"/>
</dbReference>
<reference evidence="4" key="1">
    <citation type="journal article" date="2019" name="Int. J. Syst. Evol. Microbiol.">
        <title>The Global Catalogue of Microorganisms (GCM) 10K type strain sequencing project: providing services to taxonomists for standard genome sequencing and annotation.</title>
        <authorList>
            <consortium name="The Broad Institute Genomics Platform"/>
            <consortium name="The Broad Institute Genome Sequencing Center for Infectious Disease"/>
            <person name="Wu L."/>
            <person name="Ma J."/>
        </authorList>
    </citation>
    <scope>NUCLEOTIDE SEQUENCE [LARGE SCALE GENOMIC DNA]</scope>
    <source>
        <strain evidence="4">KCTC 32255</strain>
    </source>
</reference>
<evidence type="ECO:0000313" key="4">
    <source>
        <dbReference type="Proteomes" id="UP001596337"/>
    </source>
</evidence>
<dbReference type="Proteomes" id="UP001596337">
    <property type="component" value="Unassembled WGS sequence"/>
</dbReference>
<feature type="domain" description="Mce/MlaD" evidence="2">
    <location>
        <begin position="62"/>
        <end position="142"/>
    </location>
</feature>
<gene>
    <name evidence="3" type="ORF">ACFQGD_06935</name>
</gene>
<keyword evidence="1" id="KW-0812">Transmembrane</keyword>
<evidence type="ECO:0000256" key="1">
    <source>
        <dbReference type="SAM" id="Phobius"/>
    </source>
</evidence>
<feature type="transmembrane region" description="Helical" evidence="1">
    <location>
        <begin position="28"/>
        <end position="46"/>
    </location>
</feature>
<evidence type="ECO:0000313" key="3">
    <source>
        <dbReference type="EMBL" id="MFC6866879.1"/>
    </source>
</evidence>
<keyword evidence="1" id="KW-1133">Transmembrane helix</keyword>
<dbReference type="InterPro" id="IPR052336">
    <property type="entry name" value="MlaD_Phospholipid_Transporter"/>
</dbReference>
<evidence type="ECO:0000259" key="2">
    <source>
        <dbReference type="Pfam" id="PF02470"/>
    </source>
</evidence>
<keyword evidence="1" id="KW-0472">Membrane</keyword>
<dbReference type="PANTHER" id="PTHR33371:SF4">
    <property type="entry name" value="INTERMEMBRANE PHOSPHOLIPID TRANSPORT SYSTEM BINDING PROTEIN MLAD"/>
    <property type="match status" value="1"/>
</dbReference>
<sequence length="466" mass="49290">MRIIGNAAKVVNGATASIASRIGWSQRAIGGFLILAAFFGVMFALYNKERISNIASRMFTDTATIEAEFPRAYKLRDHKSDVKVGGVIVGSTTDGRPSGDGTYIVTMQVDGSIRDKLGSEPSASIRPTLLLGGNYYVDLEPGGAGEYDGGRIPLARTSVPVELDRVLDAVGGDEAKAGIRASIRQMDRVLENGGSRSIRGLVKNAPATLDPATDVLLGVRGTRPNRDLTDLVSGMHATGKVLTARSGQLQEIITSLRASTRSLRAGSRPLAESVGTLPETLRVTRAGLADLRPTLRKLTDTASEFRPVATELDEMLAKLEPVLRPTLGLLKDLKPTLEQAKPLVRRLVPATSKATGVASDVKGPVLNRVEGPISDTVLSPWSGQGRYAGGGASGNRMYVELGYLFSRGADALSWNDGSGGHSRLAAGIAPNSISGLGQPLTMRRYLELVGALPPGSARQNDQRSGK</sequence>
<keyword evidence="4" id="KW-1185">Reference proteome</keyword>
<proteinExistence type="predicted"/>
<dbReference type="EMBL" id="JBHSXX010000001">
    <property type="protein sequence ID" value="MFC6866879.1"/>
    <property type="molecule type" value="Genomic_DNA"/>
</dbReference>
<dbReference type="RefSeq" id="WP_345406045.1">
    <property type="nucleotide sequence ID" value="NZ_BAABLA010000121.1"/>
</dbReference>
<protein>
    <submittedName>
        <fullName evidence="3">MlaD family protein</fullName>
    </submittedName>
</protein>
<accession>A0ABW2BYD5</accession>
<dbReference type="InterPro" id="IPR003399">
    <property type="entry name" value="Mce/MlaD"/>
</dbReference>
<comment type="caution">
    <text evidence="3">The sequence shown here is derived from an EMBL/GenBank/DDBJ whole genome shotgun (WGS) entry which is preliminary data.</text>
</comment>
<organism evidence="3 4">
    <name type="scientific">Haloechinothrix salitolerans</name>
    <dbReference type="NCBI Taxonomy" id="926830"/>
    <lineage>
        <taxon>Bacteria</taxon>
        <taxon>Bacillati</taxon>
        <taxon>Actinomycetota</taxon>
        <taxon>Actinomycetes</taxon>
        <taxon>Pseudonocardiales</taxon>
        <taxon>Pseudonocardiaceae</taxon>
        <taxon>Haloechinothrix</taxon>
    </lineage>
</organism>